<dbReference type="RefSeq" id="WP_206588726.1">
    <property type="nucleotide sequence ID" value="NZ_JAFKCU010000008.1"/>
</dbReference>
<comment type="caution">
    <text evidence="1">The sequence shown here is derived from an EMBL/GenBank/DDBJ whole genome shotgun (WGS) entry which is preliminary data.</text>
</comment>
<sequence>MSSIGLNTNTFRITGKYLDLLNNYVVKAKINQEIEKGQKEHLIDFISQIKDENNIQPQFQLLSNIVERELRFASKDFENYLDSVIEEVKENNIEQYLPKIEFLADILDTENSDALLKIMGE</sequence>
<gene>
    <name evidence="1" type="ORF">J0A69_21665</name>
</gene>
<evidence type="ECO:0000313" key="1">
    <source>
        <dbReference type="EMBL" id="MBN7818062.1"/>
    </source>
</evidence>
<name>A0ABS3CLT5_9BACT</name>
<proteinExistence type="predicted"/>
<accession>A0ABS3CLT5</accession>
<evidence type="ECO:0000313" key="2">
    <source>
        <dbReference type="Proteomes" id="UP000664480"/>
    </source>
</evidence>
<protein>
    <submittedName>
        <fullName evidence="1">Uncharacterized protein</fullName>
    </submittedName>
</protein>
<dbReference type="Proteomes" id="UP000664480">
    <property type="component" value="Unassembled WGS sequence"/>
</dbReference>
<reference evidence="1 2" key="1">
    <citation type="submission" date="2021-03" db="EMBL/GenBank/DDBJ databases">
        <title>novel species isolated from a fishpond in China.</title>
        <authorList>
            <person name="Lu H."/>
            <person name="Cai Z."/>
        </authorList>
    </citation>
    <scope>NUCLEOTIDE SEQUENCE [LARGE SCALE GENOMIC DNA]</scope>
    <source>
        <strain evidence="1 2">YJ13C</strain>
    </source>
</reference>
<organism evidence="1 2">
    <name type="scientific">Algoriphagus pacificus</name>
    <dbReference type="NCBI Taxonomy" id="2811234"/>
    <lineage>
        <taxon>Bacteria</taxon>
        <taxon>Pseudomonadati</taxon>
        <taxon>Bacteroidota</taxon>
        <taxon>Cytophagia</taxon>
        <taxon>Cytophagales</taxon>
        <taxon>Cyclobacteriaceae</taxon>
        <taxon>Algoriphagus</taxon>
    </lineage>
</organism>
<dbReference type="EMBL" id="JAFKCU010000008">
    <property type="protein sequence ID" value="MBN7818062.1"/>
    <property type="molecule type" value="Genomic_DNA"/>
</dbReference>
<keyword evidence="2" id="KW-1185">Reference proteome</keyword>